<feature type="transmembrane region" description="Helical" evidence="1">
    <location>
        <begin position="222"/>
        <end position="247"/>
    </location>
</feature>
<dbReference type="InterPro" id="IPR003744">
    <property type="entry name" value="YhhQ"/>
</dbReference>
<dbReference type="EMBL" id="JAFKGL010000014">
    <property type="protein sequence ID" value="MBN9412906.1"/>
    <property type="molecule type" value="Genomic_DNA"/>
</dbReference>
<evidence type="ECO:0000313" key="2">
    <source>
        <dbReference type="EMBL" id="MBN9412906.1"/>
    </source>
</evidence>
<dbReference type="GO" id="GO:0022857">
    <property type="term" value="F:transmembrane transporter activity"/>
    <property type="evidence" value="ECO:0007669"/>
    <property type="project" value="UniProtKB-UniRule"/>
</dbReference>
<gene>
    <name evidence="2" type="ORF">J0H12_03135</name>
</gene>
<keyword evidence="1" id="KW-0813">Transport</keyword>
<organism evidence="2 3">
    <name type="scientific">Candidatus Paracaedimonas acanthamoebae</name>
    <dbReference type="NCBI Taxonomy" id="244581"/>
    <lineage>
        <taxon>Bacteria</taxon>
        <taxon>Pseudomonadati</taxon>
        <taxon>Pseudomonadota</taxon>
        <taxon>Alphaproteobacteria</taxon>
        <taxon>Holosporales</taxon>
        <taxon>Caedimonadaceae</taxon>
        <taxon>Candidatus Paracaedimonas</taxon>
    </lineage>
</organism>
<evidence type="ECO:0000256" key="1">
    <source>
        <dbReference type="HAMAP-Rule" id="MF_02088"/>
    </source>
</evidence>
<dbReference type="PANTHER" id="PTHR34300:SF2">
    <property type="entry name" value="QUEUOSINE PRECURSOR TRANSPORTER-RELATED"/>
    <property type="match status" value="1"/>
</dbReference>
<accession>A0A8J7Q059</accession>
<dbReference type="PANTHER" id="PTHR34300">
    <property type="entry name" value="QUEUOSINE PRECURSOR TRANSPORTER-RELATED"/>
    <property type="match status" value="1"/>
</dbReference>
<dbReference type="Proteomes" id="UP000664414">
    <property type="component" value="Unassembled WGS sequence"/>
</dbReference>
<proteinExistence type="inferred from homology"/>
<dbReference type="NCBIfam" id="TIGR00697">
    <property type="entry name" value="queuosine precursor transporter"/>
    <property type="match status" value="1"/>
</dbReference>
<dbReference type="AlphaFoldDB" id="A0A8J7Q059"/>
<dbReference type="GO" id="GO:0005886">
    <property type="term" value="C:plasma membrane"/>
    <property type="evidence" value="ECO:0007669"/>
    <property type="project" value="UniProtKB-SubCell"/>
</dbReference>
<keyword evidence="1" id="KW-0997">Cell inner membrane</keyword>
<keyword evidence="1" id="KW-1133">Transmembrane helix</keyword>
<dbReference type="Pfam" id="PF02592">
    <property type="entry name" value="Vut_1"/>
    <property type="match status" value="1"/>
</dbReference>
<comment type="subcellular location">
    <subcellularLocation>
        <location evidence="1">Cell inner membrane</location>
        <topology evidence="1">Multi-pass membrane protein</topology>
    </subcellularLocation>
</comment>
<keyword evidence="1" id="KW-1003">Cell membrane</keyword>
<reference evidence="2" key="1">
    <citation type="submission" date="2021-02" db="EMBL/GenBank/DDBJ databases">
        <title>Thiocyanate and organic carbon inputs drive convergent selection for specific autotrophic Afipia and Thiobacillus strains within complex microbiomes.</title>
        <authorList>
            <person name="Huddy R.J."/>
            <person name="Sachdeva R."/>
            <person name="Kadzinga F."/>
            <person name="Kantor R.S."/>
            <person name="Harrison S.T.L."/>
            <person name="Banfield J.F."/>
        </authorList>
    </citation>
    <scope>NUCLEOTIDE SEQUENCE</scope>
    <source>
        <strain evidence="2">SCN18_10_11_15_R4_P_38_20</strain>
    </source>
</reference>
<evidence type="ECO:0000313" key="3">
    <source>
        <dbReference type="Proteomes" id="UP000664414"/>
    </source>
</evidence>
<dbReference type="HAMAP" id="MF_02088">
    <property type="entry name" value="Q_prec_transport"/>
    <property type="match status" value="1"/>
</dbReference>
<feature type="transmembrane region" description="Helical" evidence="1">
    <location>
        <begin position="68"/>
        <end position="91"/>
    </location>
</feature>
<sequence length="267" mass="29984">MTLISLTRMVDFFQSLPSEAMGCLTFLICSLAILGIFRYYGALGLFIYNSLAIIAGNLQVLKAGEFSFLNYPIALGTVVFSSSFLTSDILTEYYGKQIAQKSVWLSFLMSLLLSILMLLTLGVKPIATINEDYIAFNKAHEAMSVLFLPIPTILIASLSAYLISQYTDIYIFQYIKNLTKGKALWLRSSLAFIVSSSIDNIIFSTLAWVILASHPVEWKTLIYTYILGTYTIRLLVSLANTLIMYLVRFINPFRKNLIDVSLSKFSV</sequence>
<comment type="similarity">
    <text evidence="1">Belongs to the vitamin uptake transporter (VUT/ECF) (TC 2.A.88) family. Q precursor transporter subfamily.</text>
</comment>
<name>A0A8J7Q059_9PROT</name>
<feature type="transmembrane region" description="Helical" evidence="1">
    <location>
        <begin position="184"/>
        <end position="210"/>
    </location>
</feature>
<keyword evidence="1" id="KW-0812">Transmembrane</keyword>
<feature type="transmembrane region" description="Helical" evidence="1">
    <location>
        <begin position="143"/>
        <end position="163"/>
    </location>
</feature>
<comment type="caution">
    <text evidence="2">The sequence shown here is derived from an EMBL/GenBank/DDBJ whole genome shotgun (WGS) entry which is preliminary data.</text>
</comment>
<feature type="transmembrane region" description="Helical" evidence="1">
    <location>
        <begin position="103"/>
        <end position="123"/>
    </location>
</feature>
<feature type="transmembrane region" description="Helical" evidence="1">
    <location>
        <begin position="21"/>
        <end position="48"/>
    </location>
</feature>
<keyword evidence="1" id="KW-0472">Membrane</keyword>
<comment type="function">
    <text evidence="1">Involved in the import of queuosine (Q) precursors, required for Q precursor salvage.</text>
</comment>
<protein>
    <recommendedName>
        <fullName evidence="1">Probable queuosine precursor transporter</fullName>
        <shortName evidence="1">Q precursor transporter</shortName>
    </recommendedName>
</protein>